<dbReference type="SMART" id="SM00586">
    <property type="entry name" value="ZnF_DBF"/>
    <property type="match status" value="1"/>
</dbReference>
<dbReference type="Proteomes" id="UP001498398">
    <property type="component" value="Unassembled WGS sequence"/>
</dbReference>
<feature type="coiled-coil region" evidence="5">
    <location>
        <begin position="315"/>
        <end position="347"/>
    </location>
</feature>
<proteinExistence type="predicted"/>
<feature type="region of interest" description="Disordered" evidence="6">
    <location>
        <begin position="539"/>
        <end position="593"/>
    </location>
</feature>
<keyword evidence="5" id="KW-0175">Coiled coil</keyword>
<evidence type="ECO:0000313" key="9">
    <source>
        <dbReference type="Proteomes" id="UP001498398"/>
    </source>
</evidence>
<feature type="region of interest" description="Disordered" evidence="6">
    <location>
        <begin position="134"/>
        <end position="172"/>
    </location>
</feature>
<dbReference type="PANTHER" id="PTHR15375">
    <property type="entry name" value="ACTIVATOR OF S-PHASE KINASE-RELATED"/>
    <property type="match status" value="1"/>
</dbReference>
<sequence>MATQPRRPLIRSVRPQNSPLRSLRSTGTKRARSPAPDDTHDGPSLATKRVRAADTSQHKHKSRADKLQQELEFRQKYTRSMPSWIFHFDPSINNVAMNKLGERINRLGGTIDDFFSKEITHLIVKDIEAAQSKPVDVSDKENRFGTAPGSSRQISLRKSPSKQAAQQLTEDGPSSFEKAKAWGLKIWDVKKLDSVLSRCLDQPTLFQSAAATTSKTVTAVSNSNLTRLLQNERIHGTTERDPTQKRHDYVYFSKGSYFLLVEDMRGELATIAAHEYPVPKRNASKMPWPVLHCDPRSRGPFIPFDEKEKKRWEKLQQAEKELKRDQAEEHRKKLRRFEEVVRRKEAQQETKRGGGDLRRSVSMINLQRRDCVEGFFDAQDHDVEASNFDSANASGYLASGTGAYMAASGNSIAITSTTGTTSTSNNPSRRSLPTALRSLASQEVVTSRKAGGQKGSLMGPPPVPERQALLKKSKSTNTLRLSKREEGSKPGYCESCRMKFDDFKQHIKSSRHRKFAINDANFYQLDVVLDRIKRKTRTEVQIGRTGEESSEQQGQGWDSDSEQCVDDILPNLADDSSTNDVEMEDEEMVDLDD</sequence>
<feature type="compositionally biased region" description="Polar residues" evidence="6">
    <location>
        <begin position="148"/>
        <end position="169"/>
    </location>
</feature>
<organism evidence="8 9">
    <name type="scientific">Marasmiellus scandens</name>
    <dbReference type="NCBI Taxonomy" id="2682957"/>
    <lineage>
        <taxon>Eukaryota</taxon>
        <taxon>Fungi</taxon>
        <taxon>Dikarya</taxon>
        <taxon>Basidiomycota</taxon>
        <taxon>Agaricomycotina</taxon>
        <taxon>Agaricomycetes</taxon>
        <taxon>Agaricomycetidae</taxon>
        <taxon>Agaricales</taxon>
        <taxon>Marasmiineae</taxon>
        <taxon>Omphalotaceae</taxon>
        <taxon>Marasmiellus</taxon>
    </lineage>
</organism>
<comment type="caution">
    <text evidence="8">The sequence shown here is derived from an EMBL/GenBank/DDBJ whole genome shotgun (WGS) entry which is preliminary data.</text>
</comment>
<dbReference type="PROSITE" id="PS51265">
    <property type="entry name" value="ZF_DBF4"/>
    <property type="match status" value="1"/>
</dbReference>
<name>A0ABR1K848_9AGAR</name>
<evidence type="ECO:0000256" key="2">
    <source>
        <dbReference type="ARBA" id="ARBA00022771"/>
    </source>
</evidence>
<dbReference type="InterPro" id="IPR013939">
    <property type="entry name" value="Regulatory_Dfp1/Him1"/>
</dbReference>
<evidence type="ECO:0000259" key="7">
    <source>
        <dbReference type="PROSITE" id="PS51265"/>
    </source>
</evidence>
<evidence type="ECO:0000313" key="8">
    <source>
        <dbReference type="EMBL" id="KAK7472870.1"/>
    </source>
</evidence>
<keyword evidence="9" id="KW-1185">Reference proteome</keyword>
<reference evidence="8 9" key="1">
    <citation type="submission" date="2024-01" db="EMBL/GenBank/DDBJ databases">
        <title>A draft genome for the cacao thread blight pathogen Marasmiellus scandens.</title>
        <authorList>
            <person name="Baruah I.K."/>
            <person name="Leung J."/>
            <person name="Bukari Y."/>
            <person name="Amoako-Attah I."/>
            <person name="Meinhardt L.W."/>
            <person name="Bailey B.A."/>
            <person name="Cohen S.P."/>
        </authorList>
    </citation>
    <scope>NUCLEOTIDE SEQUENCE [LARGE SCALE GENOMIC DNA]</scope>
    <source>
        <strain evidence="8 9">GH-19</strain>
    </source>
</reference>
<keyword evidence="3" id="KW-0862">Zinc</keyword>
<evidence type="ECO:0000256" key="5">
    <source>
        <dbReference type="SAM" id="Coils"/>
    </source>
</evidence>
<feature type="region of interest" description="Disordered" evidence="6">
    <location>
        <begin position="471"/>
        <end position="490"/>
    </location>
</feature>
<dbReference type="InterPro" id="IPR051590">
    <property type="entry name" value="Replication_Regulatory_Kinase"/>
</dbReference>
<accession>A0ABR1K848</accession>
<evidence type="ECO:0000256" key="6">
    <source>
        <dbReference type="SAM" id="MobiDB-lite"/>
    </source>
</evidence>
<dbReference type="PANTHER" id="PTHR15375:SF26">
    <property type="entry name" value="PROTEIN CHIFFON"/>
    <property type="match status" value="1"/>
</dbReference>
<dbReference type="InterPro" id="IPR038545">
    <property type="entry name" value="Znf_DBF_sf"/>
</dbReference>
<dbReference type="SUPFAM" id="SSF52113">
    <property type="entry name" value="BRCT domain"/>
    <property type="match status" value="1"/>
</dbReference>
<feature type="region of interest" description="Disordered" evidence="6">
    <location>
        <begin position="1"/>
        <end position="68"/>
    </location>
</feature>
<dbReference type="Pfam" id="PF08630">
    <property type="entry name" value="Dfp1_Him1_M"/>
    <property type="match status" value="1"/>
</dbReference>
<feature type="domain" description="DBF4-type" evidence="7">
    <location>
        <begin position="486"/>
        <end position="535"/>
    </location>
</feature>
<dbReference type="Pfam" id="PF07535">
    <property type="entry name" value="zf-DBF"/>
    <property type="match status" value="1"/>
</dbReference>
<keyword evidence="1" id="KW-0479">Metal-binding</keyword>
<gene>
    <name evidence="8" type="primary">DBF4</name>
    <name evidence="8" type="ORF">VKT23_000978</name>
</gene>
<dbReference type="Gene3D" id="6.10.250.3410">
    <property type="entry name" value="DBF zinc finger"/>
    <property type="match status" value="1"/>
</dbReference>
<evidence type="ECO:0000256" key="3">
    <source>
        <dbReference type="ARBA" id="ARBA00022833"/>
    </source>
</evidence>
<evidence type="ECO:0000256" key="1">
    <source>
        <dbReference type="ARBA" id="ARBA00022723"/>
    </source>
</evidence>
<evidence type="ECO:0000256" key="4">
    <source>
        <dbReference type="PROSITE-ProRule" id="PRU00600"/>
    </source>
</evidence>
<feature type="compositionally biased region" description="Acidic residues" evidence="6">
    <location>
        <begin position="581"/>
        <end position="593"/>
    </location>
</feature>
<feature type="region of interest" description="Disordered" evidence="6">
    <location>
        <begin position="443"/>
        <end position="465"/>
    </location>
</feature>
<dbReference type="InterPro" id="IPR036420">
    <property type="entry name" value="BRCT_dom_sf"/>
</dbReference>
<dbReference type="InterPro" id="IPR001357">
    <property type="entry name" value="BRCT_dom"/>
</dbReference>
<dbReference type="InterPro" id="IPR006572">
    <property type="entry name" value="Znf_DBF"/>
</dbReference>
<protein>
    <submittedName>
        <fullName evidence="8">Cdc7p-Dbf4p kinase complex regulatory subunit</fullName>
    </submittedName>
</protein>
<dbReference type="EMBL" id="JBANRG010000001">
    <property type="protein sequence ID" value="KAK7472870.1"/>
    <property type="molecule type" value="Genomic_DNA"/>
</dbReference>
<keyword evidence="2 4" id="KW-0863">Zinc-finger</keyword>
<dbReference type="Pfam" id="PF00533">
    <property type="entry name" value="BRCT"/>
    <property type="match status" value="1"/>
</dbReference>
<feature type="compositionally biased region" description="Polar residues" evidence="6">
    <location>
        <begin position="14"/>
        <end position="26"/>
    </location>
</feature>